<keyword evidence="3" id="KW-1185">Reference proteome</keyword>
<dbReference type="Proteomes" id="UP001558713">
    <property type="component" value="Unassembled WGS sequence"/>
</dbReference>
<dbReference type="PANTHER" id="PTHR10775:SF185">
    <property type="entry name" value="OS08G0208400 PROTEIN"/>
    <property type="match status" value="1"/>
</dbReference>
<accession>A0ABD1C8A1</accession>
<evidence type="ECO:0000313" key="2">
    <source>
        <dbReference type="EMBL" id="KAL1225670.1"/>
    </source>
</evidence>
<gene>
    <name evidence="2" type="ORF">V5N11_025768</name>
</gene>
<dbReference type="PANTHER" id="PTHR10775">
    <property type="entry name" value="OS08G0208400 PROTEIN"/>
    <property type="match status" value="1"/>
</dbReference>
<evidence type="ECO:0000313" key="3">
    <source>
        <dbReference type="Proteomes" id="UP001558713"/>
    </source>
</evidence>
<name>A0ABD1C8A1_CARAN</name>
<dbReference type="EMBL" id="JBANAX010000022">
    <property type="protein sequence ID" value="KAL1225670.1"/>
    <property type="molecule type" value="Genomic_DNA"/>
</dbReference>
<dbReference type="Pfam" id="PF13963">
    <property type="entry name" value="Transpos_assoc"/>
    <property type="match status" value="1"/>
</dbReference>
<sequence>MDKSWINKPRLSQEYRIGVKLFLDFAFGKSDAELVKCPCNRCSLAKFKSREDIEGDLMFSGFLSSYTSWVLHGENICVTENTTEIPTNGSVAQAELDSTANLFNDLFPNISTDMYGESGSFEQPMDTDIPSSSSEKFGKGTSFDELLADFNQELYTGCTKFTKLSFLLKLYHIKCMCGISDKGISMVLDLLKEIFTHARLPDSFNDMKKVVRKLGLTYESIHACPNDCMLYWEGDAARETCKVAEEYGRRRSARITARKKIPMSQSFGKDSQWLHLSPSKSNCVPSKIQSSKEGDVFPLRLIFSAT</sequence>
<dbReference type="InterPro" id="IPR029480">
    <property type="entry name" value="Transpos_assoc"/>
</dbReference>
<evidence type="ECO:0000259" key="1">
    <source>
        <dbReference type="Pfam" id="PF13963"/>
    </source>
</evidence>
<dbReference type="AlphaFoldDB" id="A0ABD1C8A1"/>
<proteinExistence type="predicted"/>
<protein>
    <submittedName>
        <fullName evidence="2">Cell division cycle protein-like protein</fullName>
    </submittedName>
</protein>
<comment type="caution">
    <text evidence="2">The sequence shown here is derived from an EMBL/GenBank/DDBJ whole genome shotgun (WGS) entry which is preliminary data.</text>
</comment>
<organism evidence="2 3">
    <name type="scientific">Cardamine amara subsp. amara</name>
    <dbReference type="NCBI Taxonomy" id="228776"/>
    <lineage>
        <taxon>Eukaryota</taxon>
        <taxon>Viridiplantae</taxon>
        <taxon>Streptophyta</taxon>
        <taxon>Embryophyta</taxon>
        <taxon>Tracheophyta</taxon>
        <taxon>Spermatophyta</taxon>
        <taxon>Magnoliopsida</taxon>
        <taxon>eudicotyledons</taxon>
        <taxon>Gunneridae</taxon>
        <taxon>Pentapetalae</taxon>
        <taxon>rosids</taxon>
        <taxon>malvids</taxon>
        <taxon>Brassicales</taxon>
        <taxon>Brassicaceae</taxon>
        <taxon>Cardamineae</taxon>
        <taxon>Cardamine</taxon>
    </lineage>
</organism>
<reference evidence="2 3" key="1">
    <citation type="submission" date="2024-04" db="EMBL/GenBank/DDBJ databases">
        <title>Genome assembly C_amara_ONT_v2.</title>
        <authorList>
            <person name="Yant L."/>
            <person name="Moore C."/>
            <person name="Slenker M."/>
        </authorList>
    </citation>
    <scope>NUCLEOTIDE SEQUENCE [LARGE SCALE GENOMIC DNA]</scope>
    <source>
        <tissue evidence="2">Leaf</tissue>
    </source>
</reference>
<feature type="domain" description="Transposase-associated" evidence="1">
    <location>
        <begin position="3"/>
        <end position="74"/>
    </location>
</feature>